<gene>
    <name evidence="3" type="ORF">C9940_00625</name>
</gene>
<keyword evidence="2" id="KW-1133">Transmembrane helix</keyword>
<accession>A0A2T4CZ97</accession>
<evidence type="ECO:0000256" key="1">
    <source>
        <dbReference type="SAM" id="MobiDB-lite"/>
    </source>
</evidence>
<organism evidence="3">
    <name type="scientific">Pseudidiomarina aestuarii</name>
    <dbReference type="NCBI Taxonomy" id="624146"/>
    <lineage>
        <taxon>Bacteria</taxon>
        <taxon>Pseudomonadati</taxon>
        <taxon>Pseudomonadota</taxon>
        <taxon>Gammaproteobacteria</taxon>
        <taxon>Alteromonadales</taxon>
        <taxon>Idiomarinaceae</taxon>
        <taxon>Pseudidiomarina</taxon>
    </lineage>
</organism>
<feature type="region of interest" description="Disordered" evidence="1">
    <location>
        <begin position="61"/>
        <end position="96"/>
    </location>
</feature>
<evidence type="ECO:0000256" key="2">
    <source>
        <dbReference type="SAM" id="Phobius"/>
    </source>
</evidence>
<proteinExistence type="predicted"/>
<name>A0A2T4CZ97_9GAMM</name>
<keyword evidence="2" id="KW-0812">Transmembrane</keyword>
<dbReference type="EMBL" id="PYVN01000003">
    <property type="protein sequence ID" value="PTB86869.1"/>
    <property type="molecule type" value="Genomic_DNA"/>
</dbReference>
<sequence>MNSVNNLLQGKVQNPALWEILLERLAEIESAKLAGKKYSAMAVDFGVAPSTFSEGLARAKLERDKQQSHRPAPKFGPQLPTAQSQPEPPPQNRNNADLIEGLDRFASATKELKVSLDKHPHRAGSHVERVLTEAANAAASQISESIDDAVTKVAIEMEKFHPNPITHKIVLVIAIALFFALAIGYGFGSKSIYYANNKQTSAEADRWRKFSAAYQHSTPEERAAVESFYGRYRGNTGSQ</sequence>
<evidence type="ECO:0000313" key="3">
    <source>
        <dbReference type="EMBL" id="PTB86869.1"/>
    </source>
</evidence>
<reference evidence="3" key="1">
    <citation type="submission" date="2018-03" db="EMBL/GenBank/DDBJ databases">
        <title>Cross-interface Injection: A General Nanoliter Liquid Handling Method Applied to Single Cells Genome Amplification Automated Nanoliter Liquid Handling Applied to Single Cell Multiple Displacement Amplification.</title>
        <authorList>
            <person name="Yun J."/>
            <person name="Xu P."/>
            <person name="Xu J."/>
            <person name="Dai X."/>
            <person name="Wang Y."/>
            <person name="Zheng X."/>
            <person name="Cao C."/>
            <person name="Yi Q."/>
            <person name="Zhu Y."/>
            <person name="Wang L."/>
            <person name="Dong Z."/>
            <person name="Huang Y."/>
            <person name="Huang L."/>
            <person name="Du W."/>
        </authorList>
    </citation>
    <scope>NUCLEOTIDE SEQUENCE [LARGE SCALE GENOMIC DNA]</scope>
    <source>
        <strain evidence="3">Z-D3-2</strain>
    </source>
</reference>
<protein>
    <submittedName>
        <fullName evidence="3">Uncharacterized protein</fullName>
    </submittedName>
</protein>
<keyword evidence="2" id="KW-0472">Membrane</keyword>
<dbReference type="AlphaFoldDB" id="A0A2T4CZ97"/>
<comment type="caution">
    <text evidence="3">The sequence shown here is derived from an EMBL/GenBank/DDBJ whole genome shotgun (WGS) entry which is preliminary data.</text>
</comment>
<feature type="transmembrane region" description="Helical" evidence="2">
    <location>
        <begin position="169"/>
        <end position="188"/>
    </location>
</feature>